<keyword evidence="3" id="KW-1185">Reference proteome</keyword>
<evidence type="ECO:0000313" key="3">
    <source>
        <dbReference type="Proteomes" id="UP000320672"/>
    </source>
</evidence>
<accession>A0A517MMX3</accession>
<gene>
    <name evidence="2" type="ORF">FF011L_50220</name>
</gene>
<dbReference type="KEGG" id="rml:FF011L_50220"/>
<dbReference type="AlphaFoldDB" id="A0A517MMX3"/>
<evidence type="ECO:0000313" key="2">
    <source>
        <dbReference type="EMBL" id="QDS96214.1"/>
    </source>
</evidence>
<organism evidence="2 3">
    <name type="scientific">Roseimaritima multifibrata</name>
    <dbReference type="NCBI Taxonomy" id="1930274"/>
    <lineage>
        <taxon>Bacteria</taxon>
        <taxon>Pseudomonadati</taxon>
        <taxon>Planctomycetota</taxon>
        <taxon>Planctomycetia</taxon>
        <taxon>Pirellulales</taxon>
        <taxon>Pirellulaceae</taxon>
        <taxon>Roseimaritima</taxon>
    </lineage>
</organism>
<protein>
    <submittedName>
        <fullName evidence="2">Uncharacterized protein</fullName>
    </submittedName>
</protein>
<proteinExistence type="predicted"/>
<feature type="region of interest" description="Disordered" evidence="1">
    <location>
        <begin position="248"/>
        <end position="268"/>
    </location>
</feature>
<evidence type="ECO:0000256" key="1">
    <source>
        <dbReference type="SAM" id="MobiDB-lite"/>
    </source>
</evidence>
<dbReference type="EMBL" id="CP036262">
    <property type="protein sequence ID" value="QDS96214.1"/>
    <property type="molecule type" value="Genomic_DNA"/>
</dbReference>
<dbReference type="Proteomes" id="UP000320672">
    <property type="component" value="Chromosome"/>
</dbReference>
<sequence length="360" mass="41051">MGKQLFDDDGRSPVIDSAALEYAKAERMGSVSGQQNCMPYWQDLSEWYRTYDFQNGESTTTRLIVLPPSENRSVLQGWAEAEGHAVLHPPDRERLLLDRQDPFPLEIEGEGLLVIPALEEWFLRHENGIDCLVRLLDRVEQVARPVLIGCNAWGWRFLCKAMRADSILRNPLALQAFAADRLLQWFLDLVKQTESSDDLFRSVQTGETLLSLEERSGCGDYFRRLSASSLGIPWVAWSQWRRCLRRQKSTETDERQEDRPELPEGSDRNTLWVADPEEFALPGRYQRDAALILHALLIHGALSKETLRMVLPAGHEMEVLSVLDALGIVRRRNGYLCCSDAAYPTVRRILISRGFPKGDL</sequence>
<reference evidence="2 3" key="1">
    <citation type="submission" date="2019-02" db="EMBL/GenBank/DDBJ databases">
        <title>Deep-cultivation of Planctomycetes and their phenomic and genomic characterization uncovers novel biology.</title>
        <authorList>
            <person name="Wiegand S."/>
            <person name="Jogler M."/>
            <person name="Boedeker C."/>
            <person name="Pinto D."/>
            <person name="Vollmers J."/>
            <person name="Rivas-Marin E."/>
            <person name="Kohn T."/>
            <person name="Peeters S.H."/>
            <person name="Heuer A."/>
            <person name="Rast P."/>
            <person name="Oberbeckmann S."/>
            <person name="Bunk B."/>
            <person name="Jeske O."/>
            <person name="Meyerdierks A."/>
            <person name="Storesund J.E."/>
            <person name="Kallscheuer N."/>
            <person name="Luecker S."/>
            <person name="Lage O.M."/>
            <person name="Pohl T."/>
            <person name="Merkel B.J."/>
            <person name="Hornburger P."/>
            <person name="Mueller R.-W."/>
            <person name="Bruemmer F."/>
            <person name="Labrenz M."/>
            <person name="Spormann A.M."/>
            <person name="Op den Camp H."/>
            <person name="Overmann J."/>
            <person name="Amann R."/>
            <person name="Jetten M.S.M."/>
            <person name="Mascher T."/>
            <person name="Medema M.H."/>
            <person name="Devos D.P."/>
            <person name="Kaster A.-K."/>
            <person name="Ovreas L."/>
            <person name="Rohde M."/>
            <person name="Galperin M.Y."/>
            <person name="Jogler C."/>
        </authorList>
    </citation>
    <scope>NUCLEOTIDE SEQUENCE [LARGE SCALE GENOMIC DNA]</scope>
    <source>
        <strain evidence="2 3">FF011L</strain>
    </source>
</reference>
<name>A0A517MMX3_9BACT</name>
<feature type="compositionally biased region" description="Basic and acidic residues" evidence="1">
    <location>
        <begin position="248"/>
        <end position="267"/>
    </location>
</feature>